<dbReference type="AlphaFoldDB" id="A0AB34KBJ1"/>
<dbReference type="Proteomes" id="UP001515480">
    <property type="component" value="Unassembled WGS sequence"/>
</dbReference>
<dbReference type="Pfam" id="PF14295">
    <property type="entry name" value="PAN_4"/>
    <property type="match status" value="3"/>
</dbReference>
<evidence type="ECO:0000313" key="5">
    <source>
        <dbReference type="EMBL" id="KAL1530473.1"/>
    </source>
</evidence>
<evidence type="ECO:0000259" key="4">
    <source>
        <dbReference type="SMART" id="SM00223"/>
    </source>
</evidence>
<name>A0AB34KBJ1_PRYPA</name>
<gene>
    <name evidence="5" type="ORF">AB1Y20_001375</name>
</gene>
<keyword evidence="3" id="KW-0812">Transmembrane</keyword>
<feature type="domain" description="Apple" evidence="4">
    <location>
        <begin position="44"/>
        <end position="110"/>
    </location>
</feature>
<dbReference type="GO" id="GO:0006508">
    <property type="term" value="P:proteolysis"/>
    <property type="evidence" value="ECO:0007669"/>
    <property type="project" value="InterPro"/>
</dbReference>
<keyword evidence="2" id="KW-1015">Disulfide bond</keyword>
<protein>
    <recommendedName>
        <fullName evidence="4">Apple domain-containing protein</fullName>
    </recommendedName>
</protein>
<accession>A0AB34KBJ1</accession>
<dbReference type="GO" id="GO:0005576">
    <property type="term" value="C:extracellular region"/>
    <property type="evidence" value="ECO:0007669"/>
    <property type="project" value="InterPro"/>
</dbReference>
<dbReference type="EMBL" id="JBGBPQ010000001">
    <property type="protein sequence ID" value="KAL1530473.1"/>
    <property type="molecule type" value="Genomic_DNA"/>
</dbReference>
<keyword evidence="6" id="KW-1185">Reference proteome</keyword>
<reference evidence="5 6" key="1">
    <citation type="journal article" date="2024" name="Science">
        <title>Giant polyketide synthase enzymes in the biosynthesis of giant marine polyether toxins.</title>
        <authorList>
            <person name="Fallon T.R."/>
            <person name="Shende V.V."/>
            <person name="Wierzbicki I.H."/>
            <person name="Pendleton A.L."/>
            <person name="Watervoot N.F."/>
            <person name="Auber R.P."/>
            <person name="Gonzalez D.J."/>
            <person name="Wisecaver J.H."/>
            <person name="Moore B.S."/>
        </authorList>
    </citation>
    <scope>NUCLEOTIDE SEQUENCE [LARGE SCALE GENOMIC DNA]</scope>
    <source>
        <strain evidence="5 6">12B1</strain>
    </source>
</reference>
<feature type="domain" description="Apple" evidence="4">
    <location>
        <begin position="321"/>
        <end position="394"/>
    </location>
</feature>
<keyword evidence="1" id="KW-0677">Repeat</keyword>
<dbReference type="SUPFAM" id="SSF57414">
    <property type="entry name" value="Hairpin loop containing domain-like"/>
    <property type="match status" value="1"/>
</dbReference>
<evidence type="ECO:0000256" key="2">
    <source>
        <dbReference type="ARBA" id="ARBA00023157"/>
    </source>
</evidence>
<dbReference type="InterPro" id="IPR003609">
    <property type="entry name" value="Pan_app"/>
</dbReference>
<dbReference type="CDD" id="cd01100">
    <property type="entry name" value="APPLE_Factor_XI_like"/>
    <property type="match status" value="1"/>
</dbReference>
<dbReference type="Gene3D" id="3.50.4.10">
    <property type="entry name" value="Hepatocyte Growth Factor"/>
    <property type="match status" value="2"/>
</dbReference>
<comment type="caution">
    <text evidence="5">The sequence shown here is derived from an EMBL/GenBank/DDBJ whole genome shotgun (WGS) entry which is preliminary data.</text>
</comment>
<feature type="transmembrane region" description="Helical" evidence="3">
    <location>
        <begin position="17"/>
        <end position="36"/>
    </location>
</feature>
<keyword evidence="3" id="KW-0472">Membrane</keyword>
<organism evidence="5 6">
    <name type="scientific">Prymnesium parvum</name>
    <name type="common">Toxic golden alga</name>
    <dbReference type="NCBI Taxonomy" id="97485"/>
    <lineage>
        <taxon>Eukaryota</taxon>
        <taxon>Haptista</taxon>
        <taxon>Haptophyta</taxon>
        <taxon>Prymnesiophyceae</taxon>
        <taxon>Prymnesiales</taxon>
        <taxon>Prymnesiaceae</taxon>
        <taxon>Prymnesium</taxon>
    </lineage>
</organism>
<evidence type="ECO:0000313" key="6">
    <source>
        <dbReference type="Proteomes" id="UP001515480"/>
    </source>
</evidence>
<dbReference type="SMART" id="SM00223">
    <property type="entry name" value="APPLE"/>
    <property type="match status" value="2"/>
</dbReference>
<sequence length="395" mass="43985">MDVEGQPAPREPKKRRLFFLFLFLLITWCTILMWVMQRLVLTEHQRLDEGYDYKGADIDSVYGVKSASACSRECEKHPICLAFTYVKSEEACWLKGEGYVAKSNPNTVSGQINATLAVERRKRRNSSRWMSLAGQFAGDDEEGEQLEEDGYAESTARLNHVWPHEEEGELYRPGVQPTEDEVQRYEDATSFFGDVVIQTDVRSATECESICLNAGQCVAWTVDKFKSLCVMRLLNASLILYDPAYIGGRLSDEQIAARAAQPGQDRISPHNLSLGSNEKIGSNRTYGSIDDEGELADSRWGAATAEQVKYTGPAWPLPPEYKETLDNIDLRGADLNELSQIDSVSSCAAACAAASNCSGWTLRKPQGICYLKRSGFTQLRVNKTEGLISGILPRH</sequence>
<keyword evidence="3" id="KW-1133">Transmembrane helix</keyword>
<evidence type="ECO:0000256" key="1">
    <source>
        <dbReference type="ARBA" id="ARBA00022737"/>
    </source>
</evidence>
<evidence type="ECO:0000256" key="3">
    <source>
        <dbReference type="SAM" id="Phobius"/>
    </source>
</evidence>
<dbReference type="InterPro" id="IPR000177">
    <property type="entry name" value="Apple"/>
</dbReference>
<proteinExistence type="predicted"/>